<gene>
    <name evidence="1" type="ORF">GCWU000323_02902</name>
</gene>
<comment type="caution">
    <text evidence="1">The sequence shown here is derived from an EMBL/GenBank/DDBJ whole genome shotgun (WGS) entry which is preliminary data.</text>
</comment>
<accession>C9N225</accession>
<name>C9N225_9FUSO</name>
<dbReference type="HOGENOM" id="CLU_3243936_0_0_0"/>
<evidence type="ECO:0000313" key="2">
    <source>
        <dbReference type="Proteomes" id="UP000006233"/>
    </source>
</evidence>
<feature type="non-terminal residue" evidence="1">
    <location>
        <position position="1"/>
    </location>
</feature>
<sequence length="42" mass="4612">SSLGALNGEAQWVDRIMELMDAVDDLHSNTRKTSRPSIPNAD</sequence>
<dbReference type="AlphaFoldDB" id="C9N225"/>
<proteinExistence type="predicted"/>
<reference evidence="1 2" key="1">
    <citation type="submission" date="2009-09" db="EMBL/GenBank/DDBJ databases">
        <authorList>
            <person name="Weinstock G."/>
            <person name="Sodergren E."/>
            <person name="Clifton S."/>
            <person name="Fulton L."/>
            <person name="Fulton B."/>
            <person name="Courtney L."/>
            <person name="Fronick C."/>
            <person name="Harrison M."/>
            <person name="Strong C."/>
            <person name="Farmer C."/>
            <person name="Delahaunty K."/>
            <person name="Markovic C."/>
            <person name="Hall O."/>
            <person name="Minx P."/>
            <person name="Tomlinson C."/>
            <person name="Mitreva M."/>
            <person name="Nelson J."/>
            <person name="Hou S."/>
            <person name="Wollam A."/>
            <person name="Pepin K.H."/>
            <person name="Johnson M."/>
            <person name="Bhonagiri V."/>
            <person name="Nash W.E."/>
            <person name="Warren W."/>
            <person name="Chinwalla A."/>
            <person name="Mardis E.R."/>
            <person name="Wilson R.K."/>
        </authorList>
    </citation>
    <scope>NUCLEOTIDE SEQUENCE [LARGE SCALE GENOMIC DNA]</scope>
    <source>
        <strain evidence="1 2">F0254</strain>
    </source>
</reference>
<protein>
    <submittedName>
        <fullName evidence="1">Uncharacterized protein</fullName>
    </submittedName>
</protein>
<organism evidence="1 2">
    <name type="scientific">Leptotrichia hofstadii F0254</name>
    <dbReference type="NCBI Taxonomy" id="634994"/>
    <lineage>
        <taxon>Bacteria</taxon>
        <taxon>Fusobacteriati</taxon>
        <taxon>Fusobacteriota</taxon>
        <taxon>Fusobacteriia</taxon>
        <taxon>Fusobacteriales</taxon>
        <taxon>Leptotrichiaceae</taxon>
        <taxon>Leptotrichia</taxon>
    </lineage>
</organism>
<evidence type="ECO:0000313" key="1">
    <source>
        <dbReference type="EMBL" id="EEX73082.1"/>
    </source>
</evidence>
<dbReference type="Proteomes" id="UP000006233">
    <property type="component" value="Unassembled WGS sequence"/>
</dbReference>
<dbReference type="EMBL" id="ACVB02000039">
    <property type="protein sequence ID" value="EEX73082.1"/>
    <property type="molecule type" value="Genomic_DNA"/>
</dbReference>